<evidence type="ECO:0000313" key="12">
    <source>
        <dbReference type="Proteomes" id="UP001597468"/>
    </source>
</evidence>
<accession>A0ABW5J0R1</accession>
<evidence type="ECO:0000256" key="7">
    <source>
        <dbReference type="ARBA" id="ARBA00023065"/>
    </source>
</evidence>
<evidence type="ECO:0000256" key="4">
    <source>
        <dbReference type="ARBA" id="ARBA00022475"/>
    </source>
</evidence>
<dbReference type="InterPro" id="IPR037673">
    <property type="entry name" value="MSC/AndL"/>
</dbReference>
<dbReference type="PANTHER" id="PTHR30266:SF2">
    <property type="entry name" value="LARGE-CONDUCTANCE MECHANOSENSITIVE CHANNEL"/>
    <property type="match status" value="1"/>
</dbReference>
<dbReference type="Gene3D" id="1.10.1200.120">
    <property type="entry name" value="Large-conductance mechanosensitive channel, MscL, domain 1"/>
    <property type="match status" value="1"/>
</dbReference>
<evidence type="ECO:0000256" key="9">
    <source>
        <dbReference type="ARBA" id="ARBA00023303"/>
    </source>
</evidence>
<comment type="function">
    <text evidence="10">Channel that opens in response to stretch forces in the membrane lipid bilayer. May participate in the regulation of osmotic pressure changes within the cell.</text>
</comment>
<dbReference type="PRINTS" id="PR01264">
    <property type="entry name" value="MECHCHANNEL"/>
</dbReference>
<evidence type="ECO:0000256" key="6">
    <source>
        <dbReference type="ARBA" id="ARBA00022989"/>
    </source>
</evidence>
<dbReference type="RefSeq" id="WP_380753290.1">
    <property type="nucleotide sequence ID" value="NZ_JBHULT010000010.1"/>
</dbReference>
<comment type="caution">
    <text evidence="11">The sequence shown here is derived from an EMBL/GenBank/DDBJ whole genome shotgun (WGS) entry which is preliminary data.</text>
</comment>
<name>A0ABW5J0R1_9FLAO</name>
<comment type="subunit">
    <text evidence="10">Homopentamer.</text>
</comment>
<dbReference type="PROSITE" id="PS01327">
    <property type="entry name" value="MSCL"/>
    <property type="match status" value="1"/>
</dbReference>
<sequence>MGLIKEFKEFAVKGNMIDMAVGIIIGTAFNKVVDALVKQVIMPPLSVLTGRIKYADRKYVLQEALPAVEGGEVTEEVAIGYGILIEVFIDFLVIGFTVFLVVKLMNRFRKKAEDPQNKTVATPKDIELLNSLNDLMKEQNELLKNK</sequence>
<organism evidence="11 12">
    <name type="scientific">Salinimicrobium flavum</name>
    <dbReference type="NCBI Taxonomy" id="1737065"/>
    <lineage>
        <taxon>Bacteria</taxon>
        <taxon>Pseudomonadati</taxon>
        <taxon>Bacteroidota</taxon>
        <taxon>Flavobacteriia</taxon>
        <taxon>Flavobacteriales</taxon>
        <taxon>Flavobacteriaceae</taxon>
        <taxon>Salinimicrobium</taxon>
    </lineage>
</organism>
<feature type="transmembrane region" description="Helical" evidence="10">
    <location>
        <begin position="78"/>
        <end position="102"/>
    </location>
</feature>
<comment type="caution">
    <text evidence="10">Lacks conserved residue(s) required for the propagation of feature annotation.</text>
</comment>
<dbReference type="NCBIfam" id="TIGR00220">
    <property type="entry name" value="mscL"/>
    <property type="match status" value="1"/>
</dbReference>
<protein>
    <recommendedName>
        <fullName evidence="10">Large-conductance mechanosensitive channel</fullName>
    </recommendedName>
</protein>
<keyword evidence="9 10" id="KW-0407">Ion channel</keyword>
<dbReference type="SUPFAM" id="SSF81330">
    <property type="entry name" value="Gated mechanosensitive channel"/>
    <property type="match status" value="1"/>
</dbReference>
<evidence type="ECO:0000256" key="3">
    <source>
        <dbReference type="ARBA" id="ARBA00022448"/>
    </source>
</evidence>
<evidence type="ECO:0000313" key="11">
    <source>
        <dbReference type="EMBL" id="MFD2518703.1"/>
    </source>
</evidence>
<dbReference type="Pfam" id="PF01741">
    <property type="entry name" value="MscL"/>
    <property type="match status" value="1"/>
</dbReference>
<comment type="similarity">
    <text evidence="2 10">Belongs to the MscL family.</text>
</comment>
<keyword evidence="7 10" id="KW-0406">Ion transport</keyword>
<keyword evidence="5 10" id="KW-0812">Transmembrane</keyword>
<dbReference type="PANTHER" id="PTHR30266">
    <property type="entry name" value="MECHANOSENSITIVE CHANNEL MSCL"/>
    <property type="match status" value="1"/>
</dbReference>
<keyword evidence="12" id="KW-1185">Reference proteome</keyword>
<dbReference type="InterPro" id="IPR019823">
    <property type="entry name" value="Mechanosensitive_channel_CS"/>
</dbReference>
<keyword evidence="3 10" id="KW-0813">Transport</keyword>
<proteinExistence type="inferred from homology"/>
<dbReference type="HAMAP" id="MF_00115">
    <property type="entry name" value="MscL"/>
    <property type="match status" value="1"/>
</dbReference>
<evidence type="ECO:0000256" key="5">
    <source>
        <dbReference type="ARBA" id="ARBA00022692"/>
    </source>
</evidence>
<evidence type="ECO:0000256" key="1">
    <source>
        <dbReference type="ARBA" id="ARBA00004651"/>
    </source>
</evidence>
<gene>
    <name evidence="10 11" type="primary">mscL</name>
    <name evidence="11" type="ORF">ACFSTG_12410</name>
</gene>
<keyword evidence="8 10" id="KW-0472">Membrane</keyword>
<dbReference type="InterPro" id="IPR001185">
    <property type="entry name" value="MS_channel"/>
</dbReference>
<evidence type="ECO:0000256" key="8">
    <source>
        <dbReference type="ARBA" id="ARBA00023136"/>
    </source>
</evidence>
<dbReference type="EMBL" id="JBHULT010000010">
    <property type="protein sequence ID" value="MFD2518703.1"/>
    <property type="molecule type" value="Genomic_DNA"/>
</dbReference>
<keyword evidence="4 10" id="KW-1003">Cell membrane</keyword>
<dbReference type="InterPro" id="IPR036019">
    <property type="entry name" value="MscL_channel"/>
</dbReference>
<dbReference type="NCBIfam" id="NF001843">
    <property type="entry name" value="PRK00567.1-4"/>
    <property type="match status" value="1"/>
</dbReference>
<keyword evidence="6 10" id="KW-1133">Transmembrane helix</keyword>
<evidence type="ECO:0000256" key="10">
    <source>
        <dbReference type="HAMAP-Rule" id="MF_00115"/>
    </source>
</evidence>
<comment type="subcellular location">
    <subcellularLocation>
        <location evidence="1 10">Cell membrane</location>
        <topology evidence="1 10">Multi-pass membrane protein</topology>
    </subcellularLocation>
</comment>
<evidence type="ECO:0000256" key="2">
    <source>
        <dbReference type="ARBA" id="ARBA00007254"/>
    </source>
</evidence>
<reference evidence="12" key="1">
    <citation type="journal article" date="2019" name="Int. J. Syst. Evol. Microbiol.">
        <title>The Global Catalogue of Microorganisms (GCM) 10K type strain sequencing project: providing services to taxonomists for standard genome sequencing and annotation.</title>
        <authorList>
            <consortium name="The Broad Institute Genomics Platform"/>
            <consortium name="The Broad Institute Genome Sequencing Center for Infectious Disease"/>
            <person name="Wu L."/>
            <person name="Ma J."/>
        </authorList>
    </citation>
    <scope>NUCLEOTIDE SEQUENCE [LARGE SCALE GENOMIC DNA]</scope>
    <source>
        <strain evidence="12">KCTC 42585</strain>
    </source>
</reference>
<dbReference type="Proteomes" id="UP001597468">
    <property type="component" value="Unassembled WGS sequence"/>
</dbReference>